<organism evidence="2">
    <name type="scientific">bioreactor metagenome</name>
    <dbReference type="NCBI Taxonomy" id="1076179"/>
    <lineage>
        <taxon>unclassified sequences</taxon>
        <taxon>metagenomes</taxon>
        <taxon>ecological metagenomes</taxon>
    </lineage>
</organism>
<name>A0A645BJQ7_9ZZZZ</name>
<dbReference type="AlphaFoldDB" id="A0A645BJQ7"/>
<evidence type="ECO:0000313" key="2">
    <source>
        <dbReference type="EMBL" id="MPM65472.1"/>
    </source>
</evidence>
<evidence type="ECO:0000256" key="1">
    <source>
        <dbReference type="SAM" id="MobiDB-lite"/>
    </source>
</evidence>
<accession>A0A645BJQ7</accession>
<sequence>MDTNNFSRNADTNSMLGKPLAVGDKNLIPIMSDALDCGDKEMKAKTNRTTNKNGTYKYTNENDGG</sequence>
<dbReference type="EMBL" id="VSSQ01020534">
    <property type="protein sequence ID" value="MPM65472.1"/>
    <property type="molecule type" value="Genomic_DNA"/>
</dbReference>
<feature type="region of interest" description="Disordered" evidence="1">
    <location>
        <begin position="46"/>
        <end position="65"/>
    </location>
</feature>
<comment type="caution">
    <text evidence="2">The sequence shown here is derived from an EMBL/GenBank/DDBJ whole genome shotgun (WGS) entry which is preliminary data.</text>
</comment>
<gene>
    <name evidence="2" type="ORF">SDC9_112369</name>
</gene>
<feature type="compositionally biased region" description="Low complexity" evidence="1">
    <location>
        <begin position="47"/>
        <end position="65"/>
    </location>
</feature>
<feature type="region of interest" description="Disordered" evidence="1">
    <location>
        <begin position="1"/>
        <end position="20"/>
    </location>
</feature>
<proteinExistence type="predicted"/>
<protein>
    <submittedName>
        <fullName evidence="2">Uncharacterized protein</fullName>
    </submittedName>
</protein>
<feature type="compositionally biased region" description="Polar residues" evidence="1">
    <location>
        <begin position="1"/>
        <end position="15"/>
    </location>
</feature>
<reference evidence="2" key="1">
    <citation type="submission" date="2019-08" db="EMBL/GenBank/DDBJ databases">
        <authorList>
            <person name="Kucharzyk K."/>
            <person name="Murdoch R.W."/>
            <person name="Higgins S."/>
            <person name="Loffler F."/>
        </authorList>
    </citation>
    <scope>NUCLEOTIDE SEQUENCE</scope>
</reference>